<dbReference type="InterPro" id="IPR003650">
    <property type="entry name" value="Orange_dom"/>
</dbReference>
<feature type="domain" description="BHLH" evidence="6">
    <location>
        <begin position="26"/>
        <end position="82"/>
    </location>
</feature>
<dbReference type="GO" id="GO:0003677">
    <property type="term" value="F:DNA binding"/>
    <property type="evidence" value="ECO:0007669"/>
    <property type="project" value="InterPro"/>
</dbReference>
<reference evidence="8" key="2">
    <citation type="submission" date="2025-08" db="UniProtKB">
        <authorList>
            <consortium name="Ensembl"/>
        </authorList>
    </citation>
    <scope>IDENTIFICATION</scope>
</reference>
<dbReference type="PANTHER" id="PTHR10985">
    <property type="entry name" value="BASIC HELIX-LOOP-HELIX TRANSCRIPTION FACTOR, HES-RELATED"/>
    <property type="match status" value="1"/>
</dbReference>
<evidence type="ECO:0000256" key="1">
    <source>
        <dbReference type="ARBA" id="ARBA00004123"/>
    </source>
</evidence>
<dbReference type="GeneID" id="114656733"/>
<dbReference type="GeneTree" id="ENSGT00940000163190"/>
<reference evidence="8" key="3">
    <citation type="submission" date="2025-09" db="UniProtKB">
        <authorList>
            <consortium name="Ensembl"/>
        </authorList>
    </citation>
    <scope>IDENTIFICATION</scope>
</reference>
<protein>
    <submittedName>
        <fullName evidence="8">Transcription factor HES-5-like</fullName>
    </submittedName>
</protein>
<dbReference type="InterPro" id="IPR036638">
    <property type="entry name" value="HLH_DNA-bd_sf"/>
</dbReference>
<evidence type="ECO:0000313" key="9">
    <source>
        <dbReference type="Proteomes" id="UP000694620"/>
    </source>
</evidence>
<keyword evidence="3" id="KW-0805">Transcription regulation</keyword>
<comment type="subcellular location">
    <subcellularLocation>
        <location evidence="1">Nucleus</location>
    </subcellularLocation>
</comment>
<dbReference type="SMART" id="SM00353">
    <property type="entry name" value="HLH"/>
    <property type="match status" value="1"/>
</dbReference>
<dbReference type="PROSITE" id="PS50888">
    <property type="entry name" value="BHLH"/>
    <property type="match status" value="1"/>
</dbReference>
<keyword evidence="4" id="KW-0804">Transcription</keyword>
<evidence type="ECO:0000256" key="2">
    <source>
        <dbReference type="ARBA" id="ARBA00022491"/>
    </source>
</evidence>
<keyword evidence="5" id="KW-0539">Nucleus</keyword>
<sequence length="161" mass="18851">MRSLHLARMAPAITSMRAPLEEKTICSKLRKPLVEKMRRDRMNKSIEQLGRLLTSEGQIQKSDSRMEKADILELAVSYLNESRTILASRRRMEEDGYVQCAREIVRFLCRDGLTTGSHKKLLDHFENARRYPETSQEDLPVEETPEKERVAQSNVHLWRPW</sequence>
<dbReference type="AlphaFoldDB" id="A0A8C4S205"/>
<dbReference type="Ensembl" id="ENSECRT00000010379.1">
    <property type="protein sequence ID" value="ENSECRP00000010211.1"/>
    <property type="gene ID" value="ENSECRG00000006813.1"/>
</dbReference>
<dbReference type="RefSeq" id="XP_028664180.1">
    <property type="nucleotide sequence ID" value="XM_028808347.2"/>
</dbReference>
<dbReference type="PROSITE" id="PS51054">
    <property type="entry name" value="ORANGE"/>
    <property type="match status" value="1"/>
</dbReference>
<dbReference type="Gene3D" id="4.10.280.10">
    <property type="entry name" value="Helix-loop-helix DNA-binding domain"/>
    <property type="match status" value="1"/>
</dbReference>
<evidence type="ECO:0000313" key="8">
    <source>
        <dbReference type="Ensembl" id="ENSECRP00000010211.1"/>
    </source>
</evidence>
<reference evidence="8" key="1">
    <citation type="submission" date="2021-06" db="EMBL/GenBank/DDBJ databases">
        <authorList>
            <consortium name="Wellcome Sanger Institute Data Sharing"/>
        </authorList>
    </citation>
    <scope>NUCLEOTIDE SEQUENCE [LARGE SCALE GENOMIC DNA]</scope>
</reference>
<proteinExistence type="predicted"/>
<dbReference type="InterPro" id="IPR011598">
    <property type="entry name" value="bHLH_dom"/>
</dbReference>
<dbReference type="OrthoDB" id="6085656at2759"/>
<evidence type="ECO:0000259" key="6">
    <source>
        <dbReference type="PROSITE" id="PS50888"/>
    </source>
</evidence>
<dbReference type="InterPro" id="IPR050370">
    <property type="entry name" value="HES_HEY"/>
</dbReference>
<evidence type="ECO:0000256" key="5">
    <source>
        <dbReference type="ARBA" id="ARBA00023242"/>
    </source>
</evidence>
<evidence type="ECO:0000259" key="7">
    <source>
        <dbReference type="PROSITE" id="PS51054"/>
    </source>
</evidence>
<keyword evidence="9" id="KW-1185">Reference proteome</keyword>
<accession>A0A8C4S205</accession>
<evidence type="ECO:0000256" key="3">
    <source>
        <dbReference type="ARBA" id="ARBA00023015"/>
    </source>
</evidence>
<feature type="domain" description="Orange" evidence="7">
    <location>
        <begin position="95"/>
        <end position="125"/>
    </location>
</feature>
<organism evidence="8 9">
    <name type="scientific">Erpetoichthys calabaricus</name>
    <name type="common">Rope fish</name>
    <name type="synonym">Calamoichthys calabaricus</name>
    <dbReference type="NCBI Taxonomy" id="27687"/>
    <lineage>
        <taxon>Eukaryota</taxon>
        <taxon>Metazoa</taxon>
        <taxon>Chordata</taxon>
        <taxon>Craniata</taxon>
        <taxon>Vertebrata</taxon>
        <taxon>Euteleostomi</taxon>
        <taxon>Actinopterygii</taxon>
        <taxon>Polypteriformes</taxon>
        <taxon>Polypteridae</taxon>
        <taxon>Erpetoichthys</taxon>
    </lineage>
</organism>
<keyword evidence="2" id="KW-0678">Repressor</keyword>
<gene>
    <name evidence="8" type="primary">LOC114656733</name>
</gene>
<dbReference type="Pfam" id="PF00010">
    <property type="entry name" value="HLH"/>
    <property type="match status" value="1"/>
</dbReference>
<evidence type="ECO:0000256" key="4">
    <source>
        <dbReference type="ARBA" id="ARBA00023163"/>
    </source>
</evidence>
<name>A0A8C4S205_ERPCA</name>
<dbReference type="Proteomes" id="UP000694620">
    <property type="component" value="Chromosome 8"/>
</dbReference>
<dbReference type="GO" id="GO:0046983">
    <property type="term" value="F:protein dimerization activity"/>
    <property type="evidence" value="ECO:0007669"/>
    <property type="project" value="InterPro"/>
</dbReference>
<dbReference type="GO" id="GO:0006355">
    <property type="term" value="P:regulation of DNA-templated transcription"/>
    <property type="evidence" value="ECO:0007669"/>
    <property type="project" value="InterPro"/>
</dbReference>
<dbReference type="GO" id="GO:0005634">
    <property type="term" value="C:nucleus"/>
    <property type="evidence" value="ECO:0007669"/>
    <property type="project" value="UniProtKB-SubCell"/>
</dbReference>
<dbReference type="SUPFAM" id="SSF47459">
    <property type="entry name" value="HLH, helix-loop-helix DNA-binding domain"/>
    <property type="match status" value="1"/>
</dbReference>